<dbReference type="SMART" id="SM00326">
    <property type="entry name" value="SH3"/>
    <property type="match status" value="1"/>
</dbReference>
<dbReference type="PANTHER" id="PTHR45808">
    <property type="entry name" value="RHO GTPASE-ACTIVATING PROTEIN 68F"/>
    <property type="match status" value="1"/>
</dbReference>
<dbReference type="GO" id="GO:0005096">
    <property type="term" value="F:GTPase activator activity"/>
    <property type="evidence" value="ECO:0007669"/>
    <property type="project" value="UniProtKB-KW"/>
</dbReference>
<gene>
    <name evidence="8" type="ORF">M0811_11874</name>
</gene>
<evidence type="ECO:0000259" key="5">
    <source>
        <dbReference type="PROSITE" id="PS50002"/>
    </source>
</evidence>
<evidence type="ECO:0000313" key="9">
    <source>
        <dbReference type="Proteomes" id="UP001149090"/>
    </source>
</evidence>
<dbReference type="Proteomes" id="UP001149090">
    <property type="component" value="Unassembled WGS sequence"/>
</dbReference>
<proteinExistence type="predicted"/>
<dbReference type="Pfam" id="PF00169">
    <property type="entry name" value="PH"/>
    <property type="match status" value="1"/>
</dbReference>
<dbReference type="SMART" id="SM00233">
    <property type="entry name" value="PH"/>
    <property type="match status" value="1"/>
</dbReference>
<dbReference type="SUPFAM" id="SSF48350">
    <property type="entry name" value="GTPase activation domain, GAP"/>
    <property type="match status" value="1"/>
</dbReference>
<dbReference type="Pfam" id="PF00018">
    <property type="entry name" value="SH3_1"/>
    <property type="match status" value="1"/>
</dbReference>
<dbReference type="EMBL" id="JAPDFW010000108">
    <property type="protein sequence ID" value="KAJ5069118.1"/>
    <property type="molecule type" value="Genomic_DNA"/>
</dbReference>
<dbReference type="PROSITE" id="PS50238">
    <property type="entry name" value="RHOGAP"/>
    <property type="match status" value="1"/>
</dbReference>
<dbReference type="Gene3D" id="1.10.555.10">
    <property type="entry name" value="Rho GTPase activation protein"/>
    <property type="match status" value="1"/>
</dbReference>
<keyword evidence="1 3" id="KW-0728">SH3 domain</keyword>
<dbReference type="PRINTS" id="PR00452">
    <property type="entry name" value="SH3DOMAIN"/>
</dbReference>
<dbReference type="Pfam" id="PF00620">
    <property type="entry name" value="RhoGAP"/>
    <property type="match status" value="1"/>
</dbReference>
<evidence type="ECO:0000256" key="3">
    <source>
        <dbReference type="PROSITE-ProRule" id="PRU00192"/>
    </source>
</evidence>
<dbReference type="InterPro" id="IPR036028">
    <property type="entry name" value="SH3-like_dom_sf"/>
</dbReference>
<keyword evidence="2" id="KW-0343">GTPase activation</keyword>
<reference evidence="8" key="1">
    <citation type="submission" date="2022-10" db="EMBL/GenBank/DDBJ databases">
        <title>Novel sulphate-reducing endosymbionts in the free-living metamonad Anaeramoeba.</title>
        <authorList>
            <person name="Jerlstrom-Hultqvist J."/>
            <person name="Cepicka I."/>
            <person name="Gallot-Lavallee L."/>
            <person name="Salas-Leiva D."/>
            <person name="Curtis B.A."/>
            <person name="Zahonova K."/>
            <person name="Pipaliya S."/>
            <person name="Dacks J."/>
            <person name="Roger A.J."/>
        </authorList>
    </citation>
    <scope>NUCLEOTIDE SEQUENCE</scope>
    <source>
        <strain evidence="8">BMAN</strain>
    </source>
</reference>
<dbReference type="PROSITE" id="PS50002">
    <property type="entry name" value="SH3"/>
    <property type="match status" value="1"/>
</dbReference>
<evidence type="ECO:0000313" key="8">
    <source>
        <dbReference type="EMBL" id="KAJ5069118.1"/>
    </source>
</evidence>
<evidence type="ECO:0000256" key="2">
    <source>
        <dbReference type="ARBA" id="ARBA00022468"/>
    </source>
</evidence>
<feature type="domain" description="PH" evidence="6">
    <location>
        <begin position="11"/>
        <end position="107"/>
    </location>
</feature>
<dbReference type="PROSITE" id="PS50003">
    <property type="entry name" value="PH_DOMAIN"/>
    <property type="match status" value="1"/>
</dbReference>
<feature type="domain" description="SH3" evidence="5">
    <location>
        <begin position="322"/>
        <end position="381"/>
    </location>
</feature>
<dbReference type="InterPro" id="IPR008936">
    <property type="entry name" value="Rho_GTPase_activation_prot"/>
</dbReference>
<dbReference type="SUPFAM" id="SSF50044">
    <property type="entry name" value="SH3-domain"/>
    <property type="match status" value="1"/>
</dbReference>
<feature type="coiled-coil region" evidence="4">
    <location>
        <begin position="399"/>
        <end position="445"/>
    </location>
</feature>
<evidence type="ECO:0000259" key="6">
    <source>
        <dbReference type="PROSITE" id="PS50003"/>
    </source>
</evidence>
<dbReference type="AlphaFoldDB" id="A0A9Q0R7A1"/>
<accession>A0A9Q0R7A1</accession>
<keyword evidence="4" id="KW-0175">Coiled coil</keyword>
<dbReference type="CDD" id="cd00159">
    <property type="entry name" value="RhoGAP"/>
    <property type="match status" value="1"/>
</dbReference>
<dbReference type="InterPro" id="IPR000198">
    <property type="entry name" value="RhoGAP_dom"/>
</dbReference>
<comment type="caution">
    <text evidence="8">The sequence shown here is derived from an EMBL/GenBank/DDBJ whole genome shotgun (WGS) entry which is preliminary data.</text>
</comment>
<dbReference type="PANTHER" id="PTHR45808:SF2">
    <property type="entry name" value="RHO GTPASE-ACTIVATING PROTEIN 68F"/>
    <property type="match status" value="1"/>
</dbReference>
<dbReference type="Gene3D" id="2.30.29.30">
    <property type="entry name" value="Pleckstrin-homology domain (PH domain)/Phosphotyrosine-binding domain (PTB)"/>
    <property type="match status" value="1"/>
</dbReference>
<feature type="domain" description="Rho-GAP" evidence="7">
    <location>
        <begin position="118"/>
        <end position="305"/>
    </location>
</feature>
<evidence type="ECO:0000256" key="1">
    <source>
        <dbReference type="ARBA" id="ARBA00022443"/>
    </source>
</evidence>
<keyword evidence="9" id="KW-1185">Reference proteome</keyword>
<dbReference type="GO" id="GO:0007264">
    <property type="term" value="P:small GTPase-mediated signal transduction"/>
    <property type="evidence" value="ECO:0007669"/>
    <property type="project" value="TreeGrafter"/>
</dbReference>
<dbReference type="SUPFAM" id="SSF50729">
    <property type="entry name" value="PH domain-like"/>
    <property type="match status" value="1"/>
</dbReference>
<protein>
    <submittedName>
        <fullName evidence="8">Rho gtpase-activating protein 68f</fullName>
    </submittedName>
</protein>
<dbReference type="Gene3D" id="2.30.30.40">
    <property type="entry name" value="SH3 Domains"/>
    <property type="match status" value="1"/>
</dbReference>
<organism evidence="8 9">
    <name type="scientific">Anaeramoeba ignava</name>
    <name type="common">Anaerobic marine amoeba</name>
    <dbReference type="NCBI Taxonomy" id="1746090"/>
    <lineage>
        <taxon>Eukaryota</taxon>
        <taxon>Metamonada</taxon>
        <taxon>Anaeramoebidae</taxon>
        <taxon>Anaeramoeba</taxon>
    </lineage>
</organism>
<dbReference type="GO" id="GO:0005737">
    <property type="term" value="C:cytoplasm"/>
    <property type="evidence" value="ECO:0007669"/>
    <property type="project" value="TreeGrafter"/>
</dbReference>
<evidence type="ECO:0000256" key="4">
    <source>
        <dbReference type="SAM" id="Coils"/>
    </source>
</evidence>
<dbReference type="OrthoDB" id="10255964at2759"/>
<sequence length="469" mass="54399">MSNQNYNLIGVPIFSGNIFKYNESNKEWEEFFYILKDIYLFGFKNKNDKKPFFELFLHGCIIREERHPTKQNVFIIITKDEKTTLLFSTNSKDETKIWTSCLQQEVNKIKNSKQVFGESIENVLNIKKDGTPIPLVLEKTIDYFVKEKKFDMAIFKSSEFQDDIEEIKQNIDKGTEISFTSVKDPKVVGGLLVQYLQELPEPLLTFDLYSDFYHTLTMTPKSQHLPAIRSCILRLPLVNFFALKHLIGYLNRIVLVKTTSKDEISELFGPIIFHKENPSQTEIHEAFPIQKELFDLFLDQFRYLFKEENFQSKKQIYQDLDHKGTILEALYDYVAQGPRQLSFTRGDLIVVLKCDPSGWWAGKIGNTCGLFPSNYTRIVSTHSQPTELKSCLVPAQTTIEKAKKANKQLISQLNSFKQKKGEPAKDALERTIETMISQIKDLKLQIATQIGERLRLERIISKIITEDDQ</sequence>
<name>A0A9Q0R7A1_ANAIG</name>
<dbReference type="InterPro" id="IPR001849">
    <property type="entry name" value="PH_domain"/>
</dbReference>
<dbReference type="InterPro" id="IPR001452">
    <property type="entry name" value="SH3_domain"/>
</dbReference>
<evidence type="ECO:0000259" key="7">
    <source>
        <dbReference type="PROSITE" id="PS50238"/>
    </source>
</evidence>
<dbReference type="InterPro" id="IPR011993">
    <property type="entry name" value="PH-like_dom_sf"/>
</dbReference>
<dbReference type="SMART" id="SM00324">
    <property type="entry name" value="RhoGAP"/>
    <property type="match status" value="1"/>
</dbReference>